<sequence>MGGKLEKLIATGATIWTLLQTGGSASGEIKGVDAGSTDTKPSATQPFPDYDPGYEIEVDFTNGSTLYCRDHNRVGLLYPPEDSQSPTGPGNCDIFISREQLGSVLVNGQRMVIPETSKGVVPSDLTP</sequence>
<organism evidence="2 3">
    <name type="scientific">Candidatus Gottesmanbacteria bacterium RIFCSPLOWO2_01_FULL_46_21</name>
    <dbReference type="NCBI Taxonomy" id="1798393"/>
    <lineage>
        <taxon>Bacteria</taxon>
        <taxon>Candidatus Gottesmaniibacteriota</taxon>
    </lineage>
</organism>
<feature type="compositionally biased region" description="Polar residues" evidence="1">
    <location>
        <begin position="36"/>
        <end position="45"/>
    </location>
</feature>
<gene>
    <name evidence="2" type="ORF">A2971_05175</name>
</gene>
<dbReference type="AlphaFoldDB" id="A0A1F6AZ46"/>
<feature type="region of interest" description="Disordered" evidence="1">
    <location>
        <begin position="29"/>
        <end position="51"/>
    </location>
</feature>
<evidence type="ECO:0000256" key="1">
    <source>
        <dbReference type="SAM" id="MobiDB-lite"/>
    </source>
</evidence>
<name>A0A1F6AZ46_9BACT</name>
<evidence type="ECO:0000313" key="3">
    <source>
        <dbReference type="Proteomes" id="UP000178461"/>
    </source>
</evidence>
<reference evidence="2 3" key="1">
    <citation type="journal article" date="2016" name="Nat. Commun.">
        <title>Thousands of microbial genomes shed light on interconnected biogeochemical processes in an aquifer system.</title>
        <authorList>
            <person name="Anantharaman K."/>
            <person name="Brown C.T."/>
            <person name="Hug L.A."/>
            <person name="Sharon I."/>
            <person name="Castelle C.J."/>
            <person name="Probst A.J."/>
            <person name="Thomas B.C."/>
            <person name="Singh A."/>
            <person name="Wilkins M.J."/>
            <person name="Karaoz U."/>
            <person name="Brodie E.L."/>
            <person name="Williams K.H."/>
            <person name="Hubbard S.S."/>
            <person name="Banfield J.F."/>
        </authorList>
    </citation>
    <scope>NUCLEOTIDE SEQUENCE [LARGE SCALE GENOMIC DNA]</scope>
</reference>
<evidence type="ECO:0000313" key="2">
    <source>
        <dbReference type="EMBL" id="OGG29898.1"/>
    </source>
</evidence>
<dbReference type="Proteomes" id="UP000178461">
    <property type="component" value="Unassembled WGS sequence"/>
</dbReference>
<proteinExistence type="predicted"/>
<protein>
    <submittedName>
        <fullName evidence="2">Uncharacterized protein</fullName>
    </submittedName>
</protein>
<accession>A0A1F6AZ46</accession>
<dbReference type="EMBL" id="MFJW01000012">
    <property type="protein sequence ID" value="OGG29898.1"/>
    <property type="molecule type" value="Genomic_DNA"/>
</dbReference>
<comment type="caution">
    <text evidence="2">The sequence shown here is derived from an EMBL/GenBank/DDBJ whole genome shotgun (WGS) entry which is preliminary data.</text>
</comment>